<dbReference type="Gene3D" id="2.130.10.10">
    <property type="entry name" value="YVTN repeat-like/Quinoprotein amine dehydrogenase"/>
    <property type="match status" value="2"/>
</dbReference>
<evidence type="ECO:0000256" key="2">
    <source>
        <dbReference type="ARBA" id="ARBA00007306"/>
    </source>
</evidence>
<accession>A0A0L6VFV5</accession>
<dbReference type="InterPro" id="IPR001680">
    <property type="entry name" value="WD40_rpt"/>
</dbReference>
<evidence type="ECO:0000256" key="11">
    <source>
        <dbReference type="RuleBase" id="RU364014"/>
    </source>
</evidence>
<dbReference type="VEuPathDB" id="FungiDB:VP01_1823g4"/>
<gene>
    <name evidence="15" type="ORF">VP01_1823g4</name>
</gene>
<name>A0A0L6VFV5_9BASI</name>
<feature type="repeat" description="WD" evidence="10">
    <location>
        <begin position="174"/>
        <end position="205"/>
    </location>
</feature>
<organism evidence="15 16">
    <name type="scientific">Puccinia sorghi</name>
    <dbReference type="NCBI Taxonomy" id="27349"/>
    <lineage>
        <taxon>Eukaryota</taxon>
        <taxon>Fungi</taxon>
        <taxon>Dikarya</taxon>
        <taxon>Basidiomycota</taxon>
        <taxon>Pucciniomycotina</taxon>
        <taxon>Pucciniomycetes</taxon>
        <taxon>Pucciniales</taxon>
        <taxon>Pucciniaceae</taxon>
        <taxon>Puccinia</taxon>
    </lineage>
</organism>
<feature type="repeat" description="WD" evidence="10">
    <location>
        <begin position="80"/>
        <end position="104"/>
    </location>
</feature>
<dbReference type="InterPro" id="IPR011494">
    <property type="entry name" value="HIRA-like_C"/>
</dbReference>
<dbReference type="PROSITE" id="PS50294">
    <property type="entry name" value="WD_REPEATS_REGION"/>
    <property type="match status" value="2"/>
</dbReference>
<feature type="region of interest" description="Disordered" evidence="12">
    <location>
        <begin position="496"/>
        <end position="525"/>
    </location>
</feature>
<evidence type="ECO:0000256" key="7">
    <source>
        <dbReference type="ARBA" id="ARBA00023015"/>
    </source>
</evidence>
<dbReference type="InterPro" id="IPR031120">
    <property type="entry name" value="HIR1-like"/>
</dbReference>
<feature type="domain" description="CAF1B/HIR1 beta-propeller" evidence="14">
    <location>
        <begin position="29"/>
        <end position="355"/>
    </location>
</feature>
<keyword evidence="5 11" id="KW-0677">Repeat</keyword>
<dbReference type="Pfam" id="PF07569">
    <property type="entry name" value="Hira"/>
    <property type="match status" value="1"/>
</dbReference>
<evidence type="ECO:0000256" key="10">
    <source>
        <dbReference type="PROSITE-ProRule" id="PRU00221"/>
    </source>
</evidence>
<feature type="region of interest" description="Disordered" evidence="12">
    <location>
        <begin position="378"/>
        <end position="430"/>
    </location>
</feature>
<evidence type="ECO:0000313" key="15">
    <source>
        <dbReference type="EMBL" id="KNZ58980.1"/>
    </source>
</evidence>
<dbReference type="STRING" id="27349.A0A0L6VFV5"/>
<dbReference type="GO" id="GO:0005634">
    <property type="term" value="C:nucleus"/>
    <property type="evidence" value="ECO:0007669"/>
    <property type="project" value="UniProtKB-SubCell"/>
</dbReference>
<dbReference type="InterPro" id="IPR015943">
    <property type="entry name" value="WD40/YVTN_repeat-like_dom_sf"/>
</dbReference>
<evidence type="ECO:0000256" key="9">
    <source>
        <dbReference type="ARBA" id="ARBA00023242"/>
    </source>
</evidence>
<sequence>MRVIKPNWVIHPDDKGNPQTIFSAHVHPDGTRLATGSIQNLVKIWSTSPILDPAKEEAADRLLSTMEGHDGNHLHLNRAVLCVRWTFSGTFLATGSDDSIIMVWLRCPGQSKSFGSKTTNIEDWKCFKRLAGHTSDVQGLAWSEDDQYLASVGLDNLVLIWDCLDSSFFLLKRLDLHQGHVNGVVWDPVGQYLATQSDDRTVKIWRTADWKLEADIKQPFINSPHSFFRRLSWSPDGAHIVTPNAMNGPVFVSAVIDRQVWTSDISLVGHENVVQVAAYNPLLFHTDKPQSDQPSTTAAVIALGARNSISIWHTFSRAPIVVLHDVFDRDILDLSWAADGITLYACSSEGRVAALVIDELTSIATPVPPEIKAKRLASFNFQKPDRRTQTSRSSSTPFNVPRYPSSSIGPYYNESARPSPQPSSSVITNPIPSADALINQQEMTIMPNGKRRIKPTFLGTNESALYLNPVPTGQASDSLQVPQHTQSTKLNTPNATIPPIPHAIPALPPHPIASSSSSSSPSREPCDILHWNDAGKWGEPIEIPNQILMKVQDNHTEIQLSCENVQGDMDVESSQVILSSITASQKTELWKQWFPARSVTAASVSASHLAIGLSDKSLSVYSCAGHRVMPIVMLDSPCFKLQFTDSMLMSFSLKGTVMVWLVHRPPPPFFSLMISFFNPLCDDRDLTTFKVIGGPGKLKHITETRGTISFTALTRSGVPIVKVTKERLYGFQEDMKSWTVLGPTIMDEMKDKTRLDYGEIKLPARSPFLLDSAAALVTNKSDLIICFLDYLSSFIDNRRFESVNQLCHELWAGSGWMFVAQIPSSSLPSFSLFFLMLPRFRCDRHRSDPAARHRASFQFSKADRLHLLHQAIQILDQQPDFRWISQEYSTLLKHASAP</sequence>
<dbReference type="PROSITE" id="PS50082">
    <property type="entry name" value="WD_REPEATS_2"/>
    <property type="match status" value="4"/>
</dbReference>
<keyword evidence="3 11" id="KW-0678">Repressor</keyword>
<evidence type="ECO:0000256" key="3">
    <source>
        <dbReference type="ARBA" id="ARBA00022491"/>
    </source>
</evidence>
<keyword evidence="7 11" id="KW-0805">Transcription regulation</keyword>
<reference evidence="15 16" key="1">
    <citation type="submission" date="2015-08" db="EMBL/GenBank/DDBJ databases">
        <title>Next Generation Sequencing and Analysis of the Genome of Puccinia sorghi L Schw, the Causal Agent of Maize Common Rust.</title>
        <authorList>
            <person name="Rochi L."/>
            <person name="Burguener G."/>
            <person name="Darino M."/>
            <person name="Turjanski A."/>
            <person name="Kreff E."/>
            <person name="Dieguez M.J."/>
            <person name="Sacco F."/>
        </authorList>
    </citation>
    <scope>NUCLEOTIDE SEQUENCE [LARGE SCALE GENOMIC DNA]</scope>
    <source>
        <strain evidence="15 16">RO10H11247</strain>
    </source>
</reference>
<keyword evidence="16" id="KW-1185">Reference proteome</keyword>
<comment type="function">
    <text evidence="11">Required for replication-independent chromatin assembly and for the periodic repression of histone gene transcription during the cell cycle.</text>
</comment>
<keyword evidence="4 10" id="KW-0853">WD repeat</keyword>
<dbReference type="GO" id="GO:0006351">
    <property type="term" value="P:DNA-templated transcription"/>
    <property type="evidence" value="ECO:0007669"/>
    <property type="project" value="InterPro"/>
</dbReference>
<evidence type="ECO:0000256" key="8">
    <source>
        <dbReference type="ARBA" id="ARBA00023163"/>
    </source>
</evidence>
<dbReference type="GO" id="GO:0006355">
    <property type="term" value="P:regulation of DNA-templated transcription"/>
    <property type="evidence" value="ECO:0007669"/>
    <property type="project" value="InterPro"/>
</dbReference>
<evidence type="ECO:0000313" key="16">
    <source>
        <dbReference type="Proteomes" id="UP000037035"/>
    </source>
</evidence>
<dbReference type="OrthoDB" id="1741719at2759"/>
<evidence type="ECO:0000256" key="12">
    <source>
        <dbReference type="SAM" id="MobiDB-lite"/>
    </source>
</evidence>
<protein>
    <recommendedName>
        <fullName evidence="11">Protein HIR</fullName>
    </recommendedName>
</protein>
<dbReference type="SUPFAM" id="SSF50978">
    <property type="entry name" value="WD40 repeat-like"/>
    <property type="match status" value="1"/>
</dbReference>
<dbReference type="SMART" id="SM00320">
    <property type="entry name" value="WD40"/>
    <property type="match status" value="6"/>
</dbReference>
<comment type="similarity">
    <text evidence="2 11">Belongs to the WD repeat HIR1 family.</text>
</comment>
<comment type="caution">
    <text evidence="15">The sequence shown here is derived from an EMBL/GenBank/DDBJ whole genome shotgun (WGS) entry which is preliminary data.</text>
</comment>
<keyword evidence="9 11" id="KW-0539">Nucleus</keyword>
<dbReference type="GO" id="GO:0000417">
    <property type="term" value="C:HIR complex"/>
    <property type="evidence" value="ECO:0007669"/>
    <property type="project" value="TreeGrafter"/>
</dbReference>
<dbReference type="InterPro" id="IPR036322">
    <property type="entry name" value="WD40_repeat_dom_sf"/>
</dbReference>
<feature type="compositionally biased region" description="Polar residues" evidence="12">
    <location>
        <begin position="416"/>
        <end position="430"/>
    </location>
</feature>
<dbReference type="PANTHER" id="PTHR13831">
    <property type="entry name" value="MEMBER OF THE HIR1 FAMILY OF WD-REPEAT PROTEINS"/>
    <property type="match status" value="1"/>
</dbReference>
<dbReference type="Pfam" id="PF24105">
    <property type="entry name" value="Beta-prop_CAF1B_HIR1"/>
    <property type="match status" value="1"/>
</dbReference>
<feature type="repeat" description="WD" evidence="10">
    <location>
        <begin position="130"/>
        <end position="162"/>
    </location>
</feature>
<feature type="domain" description="Protein HIRA-like C-terminal" evidence="13">
    <location>
        <begin position="625"/>
        <end position="741"/>
    </location>
</feature>
<dbReference type="GO" id="GO:0031491">
    <property type="term" value="F:nucleosome binding"/>
    <property type="evidence" value="ECO:0007669"/>
    <property type="project" value="TreeGrafter"/>
</dbReference>
<dbReference type="GO" id="GO:0006338">
    <property type="term" value="P:chromatin remodeling"/>
    <property type="evidence" value="ECO:0007669"/>
    <property type="project" value="InterPro"/>
</dbReference>
<evidence type="ECO:0000256" key="4">
    <source>
        <dbReference type="ARBA" id="ARBA00022574"/>
    </source>
</evidence>
<comment type="subcellular location">
    <subcellularLocation>
        <location evidence="1 11">Nucleus</location>
    </subcellularLocation>
</comment>
<feature type="compositionally biased region" description="Low complexity" evidence="12">
    <location>
        <begin position="512"/>
        <end position="522"/>
    </location>
</feature>
<keyword evidence="8 11" id="KW-0804">Transcription</keyword>
<dbReference type="PANTHER" id="PTHR13831:SF0">
    <property type="entry name" value="PROTEIN HIRA"/>
    <property type="match status" value="1"/>
</dbReference>
<evidence type="ECO:0000259" key="14">
    <source>
        <dbReference type="Pfam" id="PF24105"/>
    </source>
</evidence>
<dbReference type="GO" id="GO:0000785">
    <property type="term" value="C:chromatin"/>
    <property type="evidence" value="ECO:0007669"/>
    <property type="project" value="TreeGrafter"/>
</dbReference>
<dbReference type="InterPro" id="IPR019015">
    <property type="entry name" value="HIRA_B_motif"/>
</dbReference>
<proteinExistence type="inferred from homology"/>
<dbReference type="InterPro" id="IPR055410">
    <property type="entry name" value="Beta-prop_CAF1B_HIR1"/>
</dbReference>
<dbReference type="AlphaFoldDB" id="A0A0L6VFV5"/>
<evidence type="ECO:0000259" key="13">
    <source>
        <dbReference type="Pfam" id="PF07569"/>
    </source>
</evidence>
<evidence type="ECO:0000256" key="1">
    <source>
        <dbReference type="ARBA" id="ARBA00004123"/>
    </source>
</evidence>
<evidence type="ECO:0000256" key="6">
    <source>
        <dbReference type="ARBA" id="ARBA00022853"/>
    </source>
</evidence>
<dbReference type="Proteomes" id="UP000037035">
    <property type="component" value="Unassembled WGS sequence"/>
</dbReference>
<feature type="repeat" description="WD" evidence="10">
    <location>
        <begin position="14"/>
        <end position="46"/>
    </location>
</feature>
<feature type="compositionally biased region" description="Pro residues" evidence="12">
    <location>
        <begin position="496"/>
        <end position="511"/>
    </location>
</feature>
<dbReference type="Pfam" id="PF09453">
    <property type="entry name" value="HIRA_B"/>
    <property type="match status" value="1"/>
</dbReference>
<dbReference type="EMBL" id="LAVV01006641">
    <property type="protein sequence ID" value="KNZ58980.1"/>
    <property type="molecule type" value="Genomic_DNA"/>
</dbReference>
<keyword evidence="6 11" id="KW-0156">Chromatin regulator</keyword>
<evidence type="ECO:0000256" key="5">
    <source>
        <dbReference type="ARBA" id="ARBA00022737"/>
    </source>
</evidence>